<dbReference type="CDD" id="cd00118">
    <property type="entry name" value="LysM"/>
    <property type="match status" value="1"/>
</dbReference>
<name>A0ABX7FHT5_BRECH</name>
<dbReference type="InterPro" id="IPR018392">
    <property type="entry name" value="LysM"/>
</dbReference>
<dbReference type="RefSeq" id="WP_203254944.1">
    <property type="nucleotide sequence ID" value="NZ_CP069127.1"/>
</dbReference>
<dbReference type="SUPFAM" id="SSF54106">
    <property type="entry name" value="LysM domain"/>
    <property type="match status" value="1"/>
</dbReference>
<dbReference type="Pfam" id="PF01476">
    <property type="entry name" value="LysM"/>
    <property type="match status" value="1"/>
</dbReference>
<dbReference type="PANTHER" id="PTHR21666:SF270">
    <property type="entry name" value="MUREIN HYDROLASE ACTIVATOR ENVC"/>
    <property type="match status" value="1"/>
</dbReference>
<dbReference type="Gene3D" id="3.30.457.10">
    <property type="entry name" value="Copper amine oxidase-like, N-terminal domain"/>
    <property type="match status" value="1"/>
</dbReference>
<dbReference type="CDD" id="cd12797">
    <property type="entry name" value="M23_peptidase"/>
    <property type="match status" value="1"/>
</dbReference>
<dbReference type="SUPFAM" id="SSF51261">
    <property type="entry name" value="Duplicated hybrid motif"/>
    <property type="match status" value="1"/>
</dbReference>
<dbReference type="Gene3D" id="3.10.350.10">
    <property type="entry name" value="LysM domain"/>
    <property type="match status" value="1"/>
</dbReference>
<sequence length="393" mass="43175">MNSCLHENSSLLWTKVLGAFFLCLGLSVTGANRAGAAEPGPVISLVIDGKGISTDVQPIRENGRMLVPIRVVAESTGANVTYETANRQVTVTEKGKRIVLLVDSRTAFVDGKRVTMDAPAMIVNQRTVVPIRFVSEALGYQVVWDERAGVAQVQTKPVEDKAAVIQEASNPYVVQAGDTLTGIAERHHTTVQALKKNNYLSSDELTVQQLLFLPEGSKKSEHPLSTVGDSRLYDDSFYFPFSEATWYEPYGDSYGSDREWTESNSGNVRSHEGIDIMAPKGTPVYAVTDGTINRVGWNTYGGWRVNITDRAGRYRMYYAHLSAYAPGLAIGDTIRAGQLIGFVGDTGYGGTGTVGMFEPHLHFGLYKNSDGLAIDPYFYLRYWEQNKVESPFS</sequence>
<organism evidence="2 3">
    <name type="scientific">Brevibacillus choshinensis</name>
    <dbReference type="NCBI Taxonomy" id="54911"/>
    <lineage>
        <taxon>Bacteria</taxon>
        <taxon>Bacillati</taxon>
        <taxon>Bacillota</taxon>
        <taxon>Bacilli</taxon>
        <taxon>Bacillales</taxon>
        <taxon>Paenibacillaceae</taxon>
        <taxon>Brevibacillus</taxon>
    </lineage>
</organism>
<dbReference type="InterPro" id="IPR016047">
    <property type="entry name" value="M23ase_b-sheet_dom"/>
</dbReference>
<dbReference type="Pfam" id="PF07833">
    <property type="entry name" value="Cu_amine_oxidN1"/>
    <property type="match status" value="1"/>
</dbReference>
<accession>A0ABX7FHT5</accession>
<dbReference type="SUPFAM" id="SSF55383">
    <property type="entry name" value="Copper amine oxidase, domain N"/>
    <property type="match status" value="1"/>
</dbReference>
<evidence type="ECO:0000259" key="1">
    <source>
        <dbReference type="PROSITE" id="PS51782"/>
    </source>
</evidence>
<proteinExistence type="predicted"/>
<gene>
    <name evidence="2" type="ORF">JNE38_17570</name>
</gene>
<dbReference type="SMART" id="SM00257">
    <property type="entry name" value="LysM"/>
    <property type="match status" value="1"/>
</dbReference>
<evidence type="ECO:0000313" key="3">
    <source>
        <dbReference type="Proteomes" id="UP000596248"/>
    </source>
</evidence>
<dbReference type="PROSITE" id="PS51782">
    <property type="entry name" value="LYSM"/>
    <property type="match status" value="1"/>
</dbReference>
<dbReference type="InterPro" id="IPR036582">
    <property type="entry name" value="Mao_N_sf"/>
</dbReference>
<feature type="domain" description="LysM" evidence="1">
    <location>
        <begin position="170"/>
        <end position="213"/>
    </location>
</feature>
<dbReference type="Proteomes" id="UP000596248">
    <property type="component" value="Chromosome"/>
</dbReference>
<dbReference type="InterPro" id="IPR012854">
    <property type="entry name" value="Cu_amine_oxidase-like_N"/>
</dbReference>
<evidence type="ECO:0000313" key="2">
    <source>
        <dbReference type="EMBL" id="QRG65430.1"/>
    </source>
</evidence>
<protein>
    <submittedName>
        <fullName evidence="2">Peptidoglycan DD-metalloendopeptidase family protein</fullName>
    </submittedName>
</protein>
<dbReference type="InterPro" id="IPR050570">
    <property type="entry name" value="Cell_wall_metabolism_enzyme"/>
</dbReference>
<dbReference type="Pfam" id="PF01551">
    <property type="entry name" value="Peptidase_M23"/>
    <property type="match status" value="1"/>
</dbReference>
<keyword evidence="3" id="KW-1185">Reference proteome</keyword>
<reference evidence="2 3" key="1">
    <citation type="submission" date="2021-01" db="EMBL/GenBank/DDBJ databases">
        <title>Identification of strong promoters based on the transcriptome of Brevibacillus choshinensis.</title>
        <authorList>
            <person name="Yao D."/>
            <person name="Zhang K."/>
            <person name="Wu J."/>
        </authorList>
    </citation>
    <scope>NUCLEOTIDE SEQUENCE [LARGE SCALE GENOMIC DNA]</scope>
    <source>
        <strain evidence="2 3">HPD31-SP3</strain>
    </source>
</reference>
<dbReference type="EMBL" id="CP069127">
    <property type="protein sequence ID" value="QRG65430.1"/>
    <property type="molecule type" value="Genomic_DNA"/>
</dbReference>
<dbReference type="InterPro" id="IPR011055">
    <property type="entry name" value="Dup_hybrid_motif"/>
</dbReference>
<dbReference type="PANTHER" id="PTHR21666">
    <property type="entry name" value="PEPTIDASE-RELATED"/>
    <property type="match status" value="1"/>
</dbReference>
<dbReference type="Gene3D" id="2.70.70.10">
    <property type="entry name" value="Glucose Permease (Domain IIA)"/>
    <property type="match status" value="1"/>
</dbReference>
<dbReference type="InterPro" id="IPR036779">
    <property type="entry name" value="LysM_dom_sf"/>
</dbReference>